<evidence type="ECO:0000259" key="8">
    <source>
        <dbReference type="PROSITE" id="PS50923"/>
    </source>
</evidence>
<comment type="caution">
    <text evidence="5">Lacks conserved residue(s) required for the propagation of feature annotation.</text>
</comment>
<dbReference type="InterPro" id="IPR011641">
    <property type="entry name" value="Tyr-kin_ephrin_A/B_rcpt-like"/>
</dbReference>
<dbReference type="SMART" id="SM00181">
    <property type="entry name" value="EGF"/>
    <property type="match status" value="4"/>
</dbReference>
<dbReference type="RefSeq" id="XP_022256064.1">
    <property type="nucleotide sequence ID" value="XM_022400356.1"/>
</dbReference>
<evidence type="ECO:0000256" key="1">
    <source>
        <dbReference type="ARBA" id="ARBA00022659"/>
    </source>
</evidence>
<feature type="domain" description="EGF-like" evidence="7">
    <location>
        <begin position="1257"/>
        <end position="1293"/>
    </location>
</feature>
<sequence length="1393" mass="154785">MPFSSQMEHNQNTRVQRFVAGDGRDLDVECTLEGELEPGEYINTCEATDVELQTKGKCRYKISVKRPDCIPPPEILYGYTRCSYGNEEYPIGTMCTYSCQEGFVIPTSQLPKSISQCLPDSRWNTTEVPNCKEAVLPKPTNCANETLVAENGKIRINTPRFVAGDGRDLDVECTLEGELEPGEYINTCNSIDPELRTFTECRYDVIIIAASCDPPPVIEHGVVEGCSPQSGRYPVGTTCKYHCHEGYVIPRSQSRTKAIECLRTRKWNMTHVPECKEVIPPTPLNCVNQTLVADDGVARVKKPRFVAGDGRDLDVECTLKGELEPGEYINTCKATDNELQTAAHCLFHVNVTTLKCIFPPRLDHGQTRCISGDLGELTIGTICHYHCDDGYVIPVSQSDFTRTVCLSNLQWNISVVPNCLLLIKPKPIMCTNQTLVADDGVARVKKPRFVAGDGRDLDVECTLEGELEPGEYINTCKATDSELQTTAECSYKIQISEPKCEPPPTVDHGIVHCLPGKSGDLTVGAVCSYDCEEGFVIPTSQSEIAKRFCLSDLKWDITKVPECWRAYPPKPVNCTNQTLVSEGGVARIKKPRFIAGNGRDVDVECTLEGELEPGEYINTCDAVDPELLTTGVCYYGIIVEAPQCNRPPRVNHGSIRCTPGEHGDLTSGSVCSLHCDSGYVVPVSQSKLISRICQPNLQWNITQTPKCLTLVAASTVAQVKKPRFVAGDGGDLDVECTLEDELAPGEYINNCESTDPELQTVGFCSYRIVVKAATCDPPPSPKHGYVECNVTEIGKYPITTICYYSCLAGYVVPTSQFKLATIVCLQSLRWNTTELLECKKRVVPEPEKGACEDEEFETNKPDSLVIKPPQFVTVRGDAAVVNCSLSYIPQHGVHENLCHATDPELRTFTSCKYNIIVEDLGRTDSSTRRSCDPLNSPANGYIQCRVNHSMIKCELKCQSGFSMPPNLFLLQRGYVECDLIQDTWDFQKVHKIQSLPDCLAELSRTMIEAAVKFAAVVQDCSDYDTIGLLMNVIKRGLLERNRITCKQIQCDTFTFVCSEGLVGKKPALETTWTVKAAYEPDGDDLHENVVTLIETIQSETQRIITSDPEFKQELQNSGANIVVESFNDTHFNLICQERGFVVDIDTDKCRECPTGTYEEDGQCKQCPKNHYQDQTGQIQCESCPRGTISHAGSRTPADCKAVSVRSRLALPEAVREQAYRDVCKPNPCKNGGFCIRDGRDSYRCQCRHGYRGRECQVPYCPERFCYNGGSCSLYFTGVLGCMCPPEFTGLHCEKKIEIDACLHNKCQNKGRCIPHENNYMCACSSRHTGLYCQYRQCRKPYRQYFCLNGGTCGMTSNHHRSAVCTCPPGYGGKRCEKIEDGSSSHITQRTYKR</sequence>
<evidence type="ECO:0000256" key="2">
    <source>
        <dbReference type="ARBA" id="ARBA00022737"/>
    </source>
</evidence>
<keyword evidence="9" id="KW-1185">Reference proteome</keyword>
<reference evidence="10" key="1">
    <citation type="submission" date="2025-08" db="UniProtKB">
        <authorList>
            <consortium name="RefSeq"/>
        </authorList>
    </citation>
    <scope>IDENTIFICATION</scope>
    <source>
        <tissue evidence="10">Muscle</tissue>
    </source>
</reference>
<feature type="domain" description="EGF-like" evidence="7">
    <location>
        <begin position="1297"/>
        <end position="1333"/>
    </location>
</feature>
<keyword evidence="4" id="KW-0325">Glycoprotein</keyword>
<evidence type="ECO:0000313" key="9">
    <source>
        <dbReference type="Proteomes" id="UP000694941"/>
    </source>
</evidence>
<dbReference type="PROSITE" id="PS01186">
    <property type="entry name" value="EGF_2"/>
    <property type="match status" value="2"/>
</dbReference>
<dbReference type="Proteomes" id="UP000694941">
    <property type="component" value="Unplaced"/>
</dbReference>
<dbReference type="GeneID" id="106471750"/>
<dbReference type="CDD" id="cd00033">
    <property type="entry name" value="CCP"/>
    <property type="match status" value="6"/>
</dbReference>
<evidence type="ECO:0000259" key="7">
    <source>
        <dbReference type="PROSITE" id="PS50026"/>
    </source>
</evidence>
<protein>
    <submittedName>
        <fullName evidence="10">Sushi, von Willebrand factor type A, EGF and pentraxin domain-containing protein 1-like</fullName>
    </submittedName>
</protein>
<evidence type="ECO:0000313" key="10">
    <source>
        <dbReference type="RefSeq" id="XP_022256064.1"/>
    </source>
</evidence>
<accession>A0ABM1TJK8</accession>
<gene>
    <name evidence="10" type="primary">LOC106471750</name>
</gene>
<dbReference type="Pfam" id="PF07699">
    <property type="entry name" value="Ephrin_rec_like"/>
    <property type="match status" value="1"/>
</dbReference>
<dbReference type="InterPro" id="IPR001881">
    <property type="entry name" value="EGF-like_Ca-bd_dom"/>
</dbReference>
<evidence type="ECO:0000256" key="5">
    <source>
        <dbReference type="PROSITE-ProRule" id="PRU00076"/>
    </source>
</evidence>
<feature type="disulfide bond" evidence="5">
    <location>
        <begin position="1366"/>
        <end position="1375"/>
    </location>
</feature>
<dbReference type="PROSITE" id="PS50923">
    <property type="entry name" value="SUSHI"/>
    <property type="match status" value="6"/>
</dbReference>
<feature type="domain" description="EGF-like" evidence="7">
    <location>
        <begin position="1338"/>
        <end position="1376"/>
    </location>
</feature>
<dbReference type="CDD" id="cd00054">
    <property type="entry name" value="EGF_CA"/>
    <property type="match status" value="2"/>
</dbReference>
<dbReference type="InterPro" id="IPR035976">
    <property type="entry name" value="Sushi/SCR/CCP_sf"/>
</dbReference>
<keyword evidence="2" id="KW-0677">Repeat</keyword>
<organism evidence="9 10">
    <name type="scientific">Limulus polyphemus</name>
    <name type="common">Atlantic horseshoe crab</name>
    <dbReference type="NCBI Taxonomy" id="6850"/>
    <lineage>
        <taxon>Eukaryota</taxon>
        <taxon>Metazoa</taxon>
        <taxon>Ecdysozoa</taxon>
        <taxon>Arthropoda</taxon>
        <taxon>Chelicerata</taxon>
        <taxon>Merostomata</taxon>
        <taxon>Xiphosura</taxon>
        <taxon>Limulidae</taxon>
        <taxon>Limulus</taxon>
    </lineage>
</organism>
<name>A0ABM1TJK8_LIMPO</name>
<dbReference type="Pfam" id="PF00084">
    <property type="entry name" value="Sushi"/>
    <property type="match status" value="6"/>
</dbReference>
<dbReference type="PANTHER" id="PTHR19325">
    <property type="entry name" value="COMPLEMENT COMPONENT-RELATED SUSHI DOMAIN-CONTAINING"/>
    <property type="match status" value="1"/>
</dbReference>
<feature type="domain" description="Sushi" evidence="8">
    <location>
        <begin position="354"/>
        <end position="421"/>
    </location>
</feature>
<dbReference type="Gene3D" id="2.10.25.10">
    <property type="entry name" value="Laminin"/>
    <property type="match status" value="4"/>
</dbReference>
<dbReference type="PROSITE" id="PS50026">
    <property type="entry name" value="EGF_3"/>
    <property type="match status" value="4"/>
</dbReference>
<dbReference type="SUPFAM" id="SSF57196">
    <property type="entry name" value="EGF/Laminin"/>
    <property type="match status" value="4"/>
</dbReference>
<feature type="disulfide bond" evidence="5">
    <location>
        <begin position="1283"/>
        <end position="1292"/>
    </location>
</feature>
<dbReference type="Pfam" id="PF00008">
    <property type="entry name" value="EGF"/>
    <property type="match status" value="1"/>
</dbReference>
<feature type="disulfide bond" evidence="5">
    <location>
        <begin position="1323"/>
        <end position="1332"/>
    </location>
</feature>
<dbReference type="SMART" id="SM00032">
    <property type="entry name" value="CCP"/>
    <property type="match status" value="6"/>
</dbReference>
<dbReference type="SMART" id="SM01411">
    <property type="entry name" value="Ephrin_rec_like"/>
    <property type="match status" value="1"/>
</dbReference>
<evidence type="ECO:0000256" key="6">
    <source>
        <dbReference type="PROSITE-ProRule" id="PRU00302"/>
    </source>
</evidence>
<evidence type="ECO:0000256" key="4">
    <source>
        <dbReference type="ARBA" id="ARBA00023180"/>
    </source>
</evidence>
<dbReference type="PROSITE" id="PS00022">
    <property type="entry name" value="EGF_1"/>
    <property type="match status" value="4"/>
</dbReference>
<dbReference type="SUPFAM" id="SSF57535">
    <property type="entry name" value="Complement control module/SCR domain"/>
    <property type="match status" value="6"/>
</dbReference>
<feature type="disulfide bond" evidence="5">
    <location>
        <begin position="1246"/>
        <end position="1255"/>
    </location>
</feature>
<keyword evidence="5" id="KW-0245">EGF-like domain</keyword>
<feature type="domain" description="Sushi" evidence="8">
    <location>
        <begin position="642"/>
        <end position="709"/>
    </location>
</feature>
<proteinExistence type="predicted"/>
<dbReference type="PANTHER" id="PTHR19325:SF560">
    <property type="entry name" value="SUSHI, VON WILLEBRAND FACTOR TYPE A, EGF AND PENTRAXIN DOMAIN-CONTAINING PROTEIN 1"/>
    <property type="match status" value="1"/>
</dbReference>
<feature type="domain" description="Sushi" evidence="8">
    <location>
        <begin position="773"/>
        <end position="840"/>
    </location>
</feature>
<feature type="domain" description="EGF-like" evidence="7">
    <location>
        <begin position="1219"/>
        <end position="1256"/>
    </location>
</feature>
<keyword evidence="1 6" id="KW-0768">Sushi</keyword>
<feature type="domain" description="Sushi" evidence="8">
    <location>
        <begin position="498"/>
        <end position="565"/>
    </location>
</feature>
<dbReference type="InterPro" id="IPR000436">
    <property type="entry name" value="Sushi_SCR_CCP_dom"/>
</dbReference>
<dbReference type="SMART" id="SM00179">
    <property type="entry name" value="EGF_CA"/>
    <property type="match status" value="2"/>
</dbReference>
<dbReference type="InterPro" id="IPR000742">
    <property type="entry name" value="EGF"/>
</dbReference>
<keyword evidence="3 5" id="KW-1015">Disulfide bond</keyword>
<feature type="domain" description="Sushi" evidence="8">
    <location>
        <begin position="210"/>
        <end position="277"/>
    </location>
</feature>
<dbReference type="Gene3D" id="2.10.70.10">
    <property type="entry name" value="Complement Module, domain 1"/>
    <property type="match status" value="6"/>
</dbReference>
<dbReference type="Gene3D" id="2.10.50.10">
    <property type="entry name" value="Tumor Necrosis Factor Receptor, subunit A, domain 2"/>
    <property type="match status" value="1"/>
</dbReference>
<evidence type="ECO:0000256" key="3">
    <source>
        <dbReference type="ARBA" id="ARBA00023157"/>
    </source>
</evidence>
<dbReference type="InterPro" id="IPR050350">
    <property type="entry name" value="Compl-Cell_Adhes-Reg"/>
</dbReference>
<feature type="domain" description="Sushi" evidence="8">
    <location>
        <begin position="67"/>
        <end position="133"/>
    </location>
</feature>